<protein>
    <recommendedName>
        <fullName evidence="4">Glycosyltransferase RgtA/B/C/D-like domain-containing protein</fullName>
    </recommendedName>
</protein>
<feature type="transmembrane region" description="Helical" evidence="1">
    <location>
        <begin position="126"/>
        <end position="147"/>
    </location>
</feature>
<evidence type="ECO:0000313" key="2">
    <source>
        <dbReference type="EMBL" id="ALW86823.1"/>
    </source>
</evidence>
<evidence type="ECO:0008006" key="4">
    <source>
        <dbReference type="Google" id="ProtNLM"/>
    </source>
</evidence>
<feature type="transmembrane region" description="Helical" evidence="1">
    <location>
        <begin position="366"/>
        <end position="384"/>
    </location>
</feature>
<evidence type="ECO:0000256" key="1">
    <source>
        <dbReference type="SAM" id="Phobius"/>
    </source>
</evidence>
<organism evidence="2 3">
    <name type="scientific">Hymenobacter sedentarius</name>
    <dbReference type="NCBI Taxonomy" id="1411621"/>
    <lineage>
        <taxon>Bacteria</taxon>
        <taxon>Pseudomonadati</taxon>
        <taxon>Bacteroidota</taxon>
        <taxon>Cytophagia</taxon>
        <taxon>Cytophagales</taxon>
        <taxon>Hymenobacteraceae</taxon>
        <taxon>Hymenobacter</taxon>
    </lineage>
</organism>
<dbReference type="EMBL" id="CP013909">
    <property type="protein sequence ID" value="ALW86823.1"/>
    <property type="molecule type" value="Genomic_DNA"/>
</dbReference>
<gene>
    <name evidence="2" type="ORF">AUC43_18095</name>
</gene>
<reference evidence="2 3" key="1">
    <citation type="submission" date="2015-12" db="EMBL/GenBank/DDBJ databases">
        <authorList>
            <person name="Shamseldin A."/>
            <person name="Moawad H."/>
            <person name="Abd El-Rahim W.M."/>
            <person name="Sadowsky M.J."/>
        </authorList>
    </citation>
    <scope>NUCLEOTIDE SEQUENCE [LARGE SCALE GENOMIC DNA]</scope>
    <source>
        <strain evidence="2 3">DG5B</strain>
    </source>
</reference>
<feature type="transmembrane region" description="Helical" evidence="1">
    <location>
        <begin position="64"/>
        <end position="93"/>
    </location>
</feature>
<dbReference type="Proteomes" id="UP000059542">
    <property type="component" value="Chromosome"/>
</dbReference>
<dbReference type="KEGG" id="hyg:AUC43_18095"/>
<feature type="transmembrane region" description="Helical" evidence="1">
    <location>
        <begin position="154"/>
        <end position="183"/>
    </location>
</feature>
<accession>A0A0U4BTS0</accession>
<feature type="transmembrane region" description="Helical" evidence="1">
    <location>
        <begin position="306"/>
        <end position="325"/>
    </location>
</feature>
<keyword evidence="3" id="KW-1185">Reference proteome</keyword>
<keyword evidence="1" id="KW-0812">Transmembrane</keyword>
<feature type="transmembrane region" description="Helical" evidence="1">
    <location>
        <begin position="195"/>
        <end position="218"/>
    </location>
</feature>
<dbReference type="AlphaFoldDB" id="A0A0U4BTS0"/>
<name>A0A0U4BTS0_9BACT</name>
<keyword evidence="1" id="KW-1133">Transmembrane helix</keyword>
<sequence>MRRWFEWSVGLAVLAQLALFAWATAPGLAGTADSGFYLHAAGTLRTAGHLLNPDGSTYRYWPPLYPVLVALGGSLGTLRLLHGLALGLSLLAWSQLGRRLLPAGWALVLPWALALSTPWLVVSKFVWGEVVFLALVAGYVLALFRWLHTRQRQWWGLATALGFLLPLHRTPGFFLLAGVALGLLLEWKSLLRKQWLPLAGHLALSVLGGIAWHVYALLIAAPTVYRLNRGWAQFFSSTADYGFVLSRWLAPVRAAWRPEVPIIWALALVGLLAWLWPKSSGPVGAEAPEMKAPIEASPWPKRFPRVLWVSSSFFILLLIIATTFTRSASGLYDAERYVSVLFGPVILLVLRRMGRWFEAPSLRRRWGFGLAVAVVGVWLAYAAGRSISNAAALRQLPPLGWTSAH</sequence>
<proteinExistence type="predicted"/>
<feature type="transmembrane region" description="Helical" evidence="1">
    <location>
        <begin position="100"/>
        <end position="120"/>
    </location>
</feature>
<feature type="transmembrane region" description="Helical" evidence="1">
    <location>
        <begin position="337"/>
        <end position="354"/>
    </location>
</feature>
<evidence type="ECO:0000313" key="3">
    <source>
        <dbReference type="Proteomes" id="UP000059542"/>
    </source>
</evidence>
<keyword evidence="1" id="KW-0472">Membrane</keyword>